<sequence length="246" mass="28274">MEDDEGKGIFVGDLDSEVTEEELVDLFTKFGSVQRATIKKDKYTTNSLGYGFVYFDSAESAQNVLQQNQKQWIHSRPMKIGPAERNTNICVSNLPEDTSENEIRSLFSQFGTITQVEYLPQNRQSFIKYKKRNEAQEARKKMSDEIIRGCQLKIGWADSASLQTSVLLRFNRKWADQMAVDDKSNRQNENSNETQTKHELFNENNIKLQLQKYGEIIRIELPKQEGGNYRGIGFVHFNANASGERV</sequence>
<dbReference type="InterPro" id="IPR012677">
    <property type="entry name" value="Nucleotide-bd_a/b_plait_sf"/>
</dbReference>
<dbReference type="GO" id="GO:0005654">
    <property type="term" value="C:nucleoplasm"/>
    <property type="evidence" value="ECO:0007669"/>
    <property type="project" value="TreeGrafter"/>
</dbReference>
<dbReference type="SMART" id="SM00360">
    <property type="entry name" value="RRM"/>
    <property type="match status" value="2"/>
</dbReference>
<dbReference type="Pfam" id="PF00076">
    <property type="entry name" value="RRM_1"/>
    <property type="match status" value="2"/>
</dbReference>
<dbReference type="EMBL" id="SNRW01000096">
    <property type="protein sequence ID" value="KAA6403470.1"/>
    <property type="molecule type" value="Genomic_DNA"/>
</dbReference>
<dbReference type="GO" id="GO:0010468">
    <property type="term" value="P:regulation of gene expression"/>
    <property type="evidence" value="ECO:0007669"/>
    <property type="project" value="TreeGrafter"/>
</dbReference>
<evidence type="ECO:0000313" key="5">
    <source>
        <dbReference type="EMBL" id="KAA6403470.1"/>
    </source>
</evidence>
<protein>
    <submittedName>
        <fullName evidence="5">Putative RNA-binding protein</fullName>
    </submittedName>
</protein>
<dbReference type="PANTHER" id="PTHR48033">
    <property type="entry name" value="RNA-BINDING (RRM/RBD/RNP MOTIFS) FAMILY PROTEIN"/>
    <property type="match status" value="1"/>
</dbReference>
<name>A0A5J4X886_9EUKA</name>
<reference evidence="5 6" key="1">
    <citation type="submission" date="2019-03" db="EMBL/GenBank/DDBJ databases">
        <title>Single cell metagenomics reveals metabolic interactions within the superorganism composed of flagellate Streblomastix strix and complex community of Bacteroidetes bacteria on its surface.</title>
        <authorList>
            <person name="Treitli S.C."/>
            <person name="Kolisko M."/>
            <person name="Husnik F."/>
            <person name="Keeling P."/>
            <person name="Hampl V."/>
        </authorList>
    </citation>
    <scope>NUCLEOTIDE SEQUENCE [LARGE SCALE GENOMIC DNA]</scope>
    <source>
        <strain evidence="5">ST1C</strain>
    </source>
</reference>
<feature type="domain" description="RRM" evidence="4">
    <location>
        <begin position="7"/>
        <end position="85"/>
    </location>
</feature>
<dbReference type="InterPro" id="IPR000504">
    <property type="entry name" value="RRM_dom"/>
</dbReference>
<evidence type="ECO:0000256" key="1">
    <source>
        <dbReference type="ARBA" id="ARBA00004123"/>
    </source>
</evidence>
<dbReference type="Proteomes" id="UP000324800">
    <property type="component" value="Unassembled WGS sequence"/>
</dbReference>
<feature type="domain" description="RRM" evidence="4">
    <location>
        <begin position="87"/>
        <end position="159"/>
    </location>
</feature>
<dbReference type="GO" id="GO:0003723">
    <property type="term" value="F:RNA binding"/>
    <property type="evidence" value="ECO:0007669"/>
    <property type="project" value="UniProtKB-UniRule"/>
</dbReference>
<dbReference type="PROSITE" id="PS50102">
    <property type="entry name" value="RRM"/>
    <property type="match status" value="2"/>
</dbReference>
<evidence type="ECO:0000313" key="6">
    <source>
        <dbReference type="Proteomes" id="UP000324800"/>
    </source>
</evidence>
<accession>A0A5J4X886</accession>
<organism evidence="5 6">
    <name type="scientific">Streblomastix strix</name>
    <dbReference type="NCBI Taxonomy" id="222440"/>
    <lineage>
        <taxon>Eukaryota</taxon>
        <taxon>Metamonada</taxon>
        <taxon>Preaxostyla</taxon>
        <taxon>Oxymonadida</taxon>
        <taxon>Streblomastigidae</taxon>
        <taxon>Streblomastix</taxon>
    </lineage>
</organism>
<dbReference type="CDD" id="cd00590">
    <property type="entry name" value="RRM_SF"/>
    <property type="match status" value="2"/>
</dbReference>
<dbReference type="AlphaFoldDB" id="A0A5J4X886"/>
<evidence type="ECO:0000256" key="3">
    <source>
        <dbReference type="PROSITE-ProRule" id="PRU00176"/>
    </source>
</evidence>
<dbReference type="OrthoDB" id="439808at2759"/>
<evidence type="ECO:0000256" key="2">
    <source>
        <dbReference type="ARBA" id="ARBA00023242"/>
    </source>
</evidence>
<dbReference type="PANTHER" id="PTHR48033:SF10">
    <property type="entry name" value="RNA-BINDING PROTEIN SQUID"/>
    <property type="match status" value="1"/>
</dbReference>
<keyword evidence="2" id="KW-0539">Nucleus</keyword>
<gene>
    <name evidence="5" type="ORF">EZS28_001002</name>
</gene>
<dbReference type="GO" id="GO:0000785">
    <property type="term" value="C:chromatin"/>
    <property type="evidence" value="ECO:0007669"/>
    <property type="project" value="TreeGrafter"/>
</dbReference>
<comment type="subcellular location">
    <subcellularLocation>
        <location evidence="1">Nucleus</location>
    </subcellularLocation>
</comment>
<dbReference type="Gene3D" id="3.30.70.330">
    <property type="match status" value="3"/>
</dbReference>
<dbReference type="SUPFAM" id="SSF54928">
    <property type="entry name" value="RNA-binding domain, RBD"/>
    <property type="match status" value="2"/>
</dbReference>
<dbReference type="InterPro" id="IPR035979">
    <property type="entry name" value="RBD_domain_sf"/>
</dbReference>
<proteinExistence type="predicted"/>
<comment type="caution">
    <text evidence="5">The sequence shown here is derived from an EMBL/GenBank/DDBJ whole genome shotgun (WGS) entry which is preliminary data.</text>
</comment>
<evidence type="ECO:0000259" key="4">
    <source>
        <dbReference type="PROSITE" id="PS50102"/>
    </source>
</evidence>
<keyword evidence="3" id="KW-0694">RNA-binding</keyword>